<dbReference type="InterPro" id="IPR014720">
    <property type="entry name" value="dsRBD_dom"/>
</dbReference>
<keyword evidence="1" id="KW-0677">Repeat</keyword>
<evidence type="ECO:0000259" key="5">
    <source>
        <dbReference type="PROSITE" id="PS50137"/>
    </source>
</evidence>
<accession>A0A7R9BL54</accession>
<dbReference type="Pfam" id="PF16482">
    <property type="entry name" value="Staufen_C"/>
    <property type="match status" value="1"/>
</dbReference>
<reference evidence="6" key="1">
    <citation type="submission" date="2020-11" db="EMBL/GenBank/DDBJ databases">
        <authorList>
            <person name="Tran Van P."/>
        </authorList>
    </citation>
    <scope>NUCLEOTIDE SEQUENCE</scope>
</reference>
<dbReference type="InterPro" id="IPR051740">
    <property type="entry name" value="DRBM-containing_protein"/>
</dbReference>
<feature type="compositionally biased region" description="Basic and acidic residues" evidence="4">
    <location>
        <begin position="549"/>
        <end position="564"/>
    </location>
</feature>
<feature type="domain" description="DRBM" evidence="5">
    <location>
        <begin position="452"/>
        <end position="520"/>
    </location>
</feature>
<keyword evidence="7" id="KW-1185">Reference proteome</keyword>
<dbReference type="EMBL" id="CAJPEX010000883">
    <property type="protein sequence ID" value="CAG0917502.1"/>
    <property type="molecule type" value="Genomic_DNA"/>
</dbReference>
<dbReference type="GO" id="GO:0003725">
    <property type="term" value="F:double-stranded RNA binding"/>
    <property type="evidence" value="ECO:0007669"/>
    <property type="project" value="TreeGrafter"/>
</dbReference>
<dbReference type="CDD" id="cd19860">
    <property type="entry name" value="DSRM_STAU_rpt4"/>
    <property type="match status" value="1"/>
</dbReference>
<dbReference type="SUPFAM" id="SSF54768">
    <property type="entry name" value="dsRNA-binding domain-like"/>
    <property type="match status" value="4"/>
</dbReference>
<dbReference type="GO" id="GO:0010494">
    <property type="term" value="C:cytoplasmic stress granule"/>
    <property type="evidence" value="ECO:0007669"/>
    <property type="project" value="TreeGrafter"/>
</dbReference>
<gene>
    <name evidence="6" type="ORF">NMOB1V02_LOCUS5085</name>
</gene>
<dbReference type="InterPro" id="IPR032478">
    <property type="entry name" value="Staufen_C"/>
</dbReference>
<dbReference type="InterPro" id="IPR049472">
    <property type="entry name" value="MRNIP_N"/>
</dbReference>
<dbReference type="AlphaFoldDB" id="A0A7R9BL54"/>
<dbReference type="GO" id="GO:0043025">
    <property type="term" value="C:neuronal cell body"/>
    <property type="evidence" value="ECO:0007669"/>
    <property type="project" value="TreeGrafter"/>
</dbReference>
<dbReference type="Pfam" id="PF15749">
    <property type="entry name" value="MRNIP"/>
    <property type="match status" value="1"/>
</dbReference>
<evidence type="ECO:0000313" key="6">
    <source>
        <dbReference type="EMBL" id="CAD7277350.1"/>
    </source>
</evidence>
<proteinExistence type="predicted"/>
<organism evidence="6">
    <name type="scientific">Notodromas monacha</name>
    <dbReference type="NCBI Taxonomy" id="399045"/>
    <lineage>
        <taxon>Eukaryota</taxon>
        <taxon>Metazoa</taxon>
        <taxon>Ecdysozoa</taxon>
        <taxon>Arthropoda</taxon>
        <taxon>Crustacea</taxon>
        <taxon>Oligostraca</taxon>
        <taxon>Ostracoda</taxon>
        <taxon>Podocopa</taxon>
        <taxon>Podocopida</taxon>
        <taxon>Cypridocopina</taxon>
        <taxon>Cypridoidea</taxon>
        <taxon>Cyprididae</taxon>
        <taxon>Notodromas</taxon>
    </lineage>
</organism>
<keyword evidence="2 3" id="KW-0694">RNA-binding</keyword>
<dbReference type="GO" id="GO:0035418">
    <property type="term" value="P:protein localization to synapse"/>
    <property type="evidence" value="ECO:0007669"/>
    <property type="project" value="TreeGrafter"/>
</dbReference>
<evidence type="ECO:0000256" key="2">
    <source>
        <dbReference type="ARBA" id="ARBA00022884"/>
    </source>
</evidence>
<feature type="region of interest" description="Disordered" evidence="4">
    <location>
        <begin position="66"/>
        <end position="138"/>
    </location>
</feature>
<dbReference type="SMART" id="SM00358">
    <property type="entry name" value="DSRM"/>
    <property type="match status" value="4"/>
</dbReference>
<sequence>MKSCTSFRIPAHSSGPQPDWFRPAYPNPVSSWGPPQYRPPRPPMLGESYHVSPYAGFRPVSHVPHAYHSGSRYSPNQSIQRSRPSEKLSPKPTEDVKPAVQTLQISILKNPEKETEQQRASTAEKIPDVVETPPSNNPSGILVAQGKTPMCYINELARFNKIQHQYHLTDETGPAHSKTFTVTLRLGDKDDASNDNVEEYVAKGASIKKAQHAAALMALEQTKYKKPEPKSEKKPVAVNPSVELNSLAMKLGETVQFSVLAPGRPMPRYQQYQPTSVVLHVAKKEYIGHGVTPQAAKHNAAGKALVDLREALQKSQQVKSESAVNGENDQVLEEKFKELMDIKSPISMLHESAVKSNFNVEFSVIAESGPPHLRKFVTRCTVSATGPNDDAKLGALAEPLFVEAEGSGKKAAKKEAAEKMLKELIRVNTEIIKSAETECALKAKQQGKPKPAKKKKLNIIKQSKKEKEPVYTFLYEKGMPRKREFTMQVTCGEHTCKGVGNNKKMAKRAAAEALLIAMGYVKPTPQPDKPAIKKTREEEEERAQRSRKVTFDPKTKAPNEDQPRRIPPKTRTVEPNLLYITSDTAKEKRSKTELSYLADVIKFAFTFTDFPQKTGETDGFVSILNLPSWNSVDGSKGMFHGTGATLEDAHEHAAQQALAALEKFGLAAICSKGSSVRMPQEFHVLRCATCAAFQVQQVKKVNRWECRLCGAKQSVIKEYGRGSASDCRVHSQKLNAERGRVEAQERELKRLSESEIEPQNVVQETPPRGVSKWAKYLSEQADECLQPTVWSANSSATEIPAKICGNPGIDANNPRVGGKNITRVTIQNSPPSTECRSRRPGTFWDCANQGYGFSGGNDEVVAVNQPTTWSTASRASEAQHLLNNASETRSFKTNVVSNESDYMNSKFKTAEVVGSGETEDACGNVVVHDLSSLCGEDDELESLF</sequence>
<dbReference type="Gene3D" id="3.30.160.20">
    <property type="match status" value="5"/>
</dbReference>
<feature type="region of interest" description="Disordered" evidence="4">
    <location>
        <begin position="521"/>
        <end position="569"/>
    </location>
</feature>
<feature type="domain" description="DRBM" evidence="5">
    <location>
        <begin position="148"/>
        <end position="224"/>
    </location>
</feature>
<dbReference type="Pfam" id="PF00035">
    <property type="entry name" value="dsrm"/>
    <property type="match status" value="3"/>
</dbReference>
<dbReference type="GO" id="GO:0032839">
    <property type="term" value="C:dendrite cytoplasm"/>
    <property type="evidence" value="ECO:0007669"/>
    <property type="project" value="GOC"/>
</dbReference>
<dbReference type="FunFam" id="3.30.160.20:FF:000007">
    <property type="entry name" value="Double-stranded RNA-binding protein Staufen homolog 1"/>
    <property type="match status" value="1"/>
</dbReference>
<dbReference type="GO" id="GO:0003729">
    <property type="term" value="F:mRNA binding"/>
    <property type="evidence" value="ECO:0007669"/>
    <property type="project" value="TreeGrafter"/>
</dbReference>
<evidence type="ECO:0000313" key="7">
    <source>
        <dbReference type="Proteomes" id="UP000678499"/>
    </source>
</evidence>
<dbReference type="EMBL" id="OA882920">
    <property type="protein sequence ID" value="CAD7277350.1"/>
    <property type="molecule type" value="Genomic_DNA"/>
</dbReference>
<dbReference type="Proteomes" id="UP000678499">
    <property type="component" value="Unassembled WGS sequence"/>
</dbReference>
<dbReference type="OrthoDB" id="10037267at2759"/>
<dbReference type="CDD" id="cd19857">
    <property type="entry name" value="DSRM_STAU_rpt1"/>
    <property type="match status" value="1"/>
</dbReference>
<evidence type="ECO:0000256" key="1">
    <source>
        <dbReference type="ARBA" id="ARBA00022737"/>
    </source>
</evidence>
<feature type="region of interest" description="Disordered" evidence="4">
    <location>
        <begin position="1"/>
        <end position="51"/>
    </location>
</feature>
<dbReference type="GO" id="GO:0098964">
    <property type="term" value="P:anterograde dendritic transport of messenger ribonucleoprotein complex"/>
    <property type="evidence" value="ECO:0007669"/>
    <property type="project" value="TreeGrafter"/>
</dbReference>
<dbReference type="GO" id="GO:0005886">
    <property type="term" value="C:plasma membrane"/>
    <property type="evidence" value="ECO:0007669"/>
    <property type="project" value="TreeGrafter"/>
</dbReference>
<dbReference type="GO" id="GO:0008298">
    <property type="term" value="P:intracellular mRNA localization"/>
    <property type="evidence" value="ECO:0007669"/>
    <property type="project" value="TreeGrafter"/>
</dbReference>
<feature type="domain" description="DRBM" evidence="5">
    <location>
        <begin position="344"/>
        <end position="426"/>
    </location>
</feature>
<feature type="compositionally biased region" description="Basic and acidic residues" evidence="4">
    <location>
        <begin position="83"/>
        <end position="97"/>
    </location>
</feature>
<dbReference type="GO" id="GO:0007281">
    <property type="term" value="P:germ cell development"/>
    <property type="evidence" value="ECO:0007669"/>
    <property type="project" value="TreeGrafter"/>
</dbReference>
<feature type="compositionally biased region" description="Polar residues" evidence="4">
    <location>
        <begin position="71"/>
        <end position="82"/>
    </location>
</feature>
<evidence type="ECO:0000256" key="4">
    <source>
        <dbReference type="SAM" id="MobiDB-lite"/>
    </source>
</evidence>
<dbReference type="PANTHER" id="PTHR46054">
    <property type="entry name" value="MATERNAL EFFECT PROTEIN STAUFEN"/>
    <property type="match status" value="1"/>
</dbReference>
<evidence type="ECO:0000256" key="3">
    <source>
        <dbReference type="PROSITE-ProRule" id="PRU00266"/>
    </source>
</evidence>
<dbReference type="PROSITE" id="PS50137">
    <property type="entry name" value="DS_RBD"/>
    <property type="match status" value="4"/>
</dbReference>
<dbReference type="PANTHER" id="PTHR46054:SF3">
    <property type="entry name" value="MATERNAL EFFECT PROTEIN STAUFEN"/>
    <property type="match status" value="1"/>
</dbReference>
<name>A0A7R9BL54_9CRUS</name>
<feature type="domain" description="DRBM" evidence="5">
    <location>
        <begin position="239"/>
        <end position="310"/>
    </location>
</feature>
<protein>
    <recommendedName>
        <fullName evidence="5">DRBM domain-containing protein</fullName>
    </recommendedName>
</protein>